<dbReference type="PANTHER" id="PTHR11566">
    <property type="entry name" value="DYNAMIN"/>
    <property type="match status" value="1"/>
</dbReference>
<evidence type="ECO:0000256" key="2">
    <source>
        <dbReference type="ARBA" id="ARBA00023134"/>
    </source>
</evidence>
<dbReference type="PROSITE" id="PS51388">
    <property type="entry name" value="GED"/>
    <property type="match status" value="1"/>
</dbReference>
<dbReference type="GO" id="GO:0005886">
    <property type="term" value="C:plasma membrane"/>
    <property type="evidence" value="ECO:0007669"/>
    <property type="project" value="TreeGrafter"/>
</dbReference>
<dbReference type="SMART" id="SM00053">
    <property type="entry name" value="DYNc"/>
    <property type="match status" value="1"/>
</dbReference>
<dbReference type="SUPFAM" id="SSF52540">
    <property type="entry name" value="P-loop containing nucleoside triphosphate hydrolases"/>
    <property type="match status" value="1"/>
</dbReference>
<keyword evidence="6" id="KW-1185">Reference proteome</keyword>
<reference evidence="5 6" key="1">
    <citation type="submission" date="2017-06" db="EMBL/GenBank/DDBJ databases">
        <title>A platform for efficient transgenesis in Macrostomum lignano, a flatworm model organism for stem cell research.</title>
        <authorList>
            <person name="Berezikov E."/>
        </authorList>
    </citation>
    <scope>NUCLEOTIDE SEQUENCE [LARGE SCALE GENOMIC DNA]</scope>
    <source>
        <strain evidence="5">DV1</strain>
        <tissue evidence="5">Whole organism</tissue>
    </source>
</reference>
<dbReference type="CDD" id="cd08771">
    <property type="entry name" value="DLP_1"/>
    <property type="match status" value="1"/>
</dbReference>
<dbReference type="EMBL" id="NIVC01000814">
    <property type="protein sequence ID" value="PAA76532.1"/>
    <property type="molecule type" value="Genomic_DNA"/>
</dbReference>
<dbReference type="InterPro" id="IPR045063">
    <property type="entry name" value="Dynamin_N"/>
</dbReference>
<feature type="domain" description="Dynamin-type G" evidence="4">
    <location>
        <begin position="45"/>
        <end position="320"/>
    </location>
</feature>
<keyword evidence="1" id="KW-0547">Nucleotide-binding</keyword>
<dbReference type="GO" id="GO:0098793">
    <property type="term" value="C:presynapse"/>
    <property type="evidence" value="ECO:0007669"/>
    <property type="project" value="GOC"/>
</dbReference>
<evidence type="ECO:0000313" key="6">
    <source>
        <dbReference type="Proteomes" id="UP000215902"/>
    </source>
</evidence>
<dbReference type="GO" id="GO:0005737">
    <property type="term" value="C:cytoplasm"/>
    <property type="evidence" value="ECO:0007669"/>
    <property type="project" value="TreeGrafter"/>
</dbReference>
<dbReference type="Gene3D" id="1.20.120.1240">
    <property type="entry name" value="Dynamin, middle domain"/>
    <property type="match status" value="1"/>
</dbReference>
<dbReference type="GO" id="GO:0016185">
    <property type="term" value="P:synaptic vesicle budding from presynaptic endocytic zone membrane"/>
    <property type="evidence" value="ECO:0007669"/>
    <property type="project" value="TreeGrafter"/>
</dbReference>
<dbReference type="GO" id="GO:0031623">
    <property type="term" value="P:receptor internalization"/>
    <property type="evidence" value="ECO:0007669"/>
    <property type="project" value="TreeGrafter"/>
</dbReference>
<evidence type="ECO:0000313" key="5">
    <source>
        <dbReference type="EMBL" id="PAA76532.1"/>
    </source>
</evidence>
<dbReference type="Pfam" id="PF00350">
    <property type="entry name" value="Dynamin_N"/>
    <property type="match status" value="1"/>
</dbReference>
<gene>
    <name evidence="5" type="ORF">BOX15_Mlig002592g2</name>
</gene>
<accession>A0A267FU89</accession>
<dbReference type="InterPro" id="IPR022812">
    <property type="entry name" value="Dynamin"/>
</dbReference>
<dbReference type="InterPro" id="IPR001401">
    <property type="entry name" value="Dynamin_GTPase"/>
</dbReference>
<dbReference type="InterPro" id="IPR000375">
    <property type="entry name" value="Dynamin_stalk"/>
</dbReference>
<dbReference type="GO" id="GO:0008017">
    <property type="term" value="F:microtubule binding"/>
    <property type="evidence" value="ECO:0007669"/>
    <property type="project" value="TreeGrafter"/>
</dbReference>
<evidence type="ECO:0000259" key="3">
    <source>
        <dbReference type="PROSITE" id="PS51388"/>
    </source>
</evidence>
<dbReference type="OrthoDB" id="6116577at2759"/>
<evidence type="ECO:0008006" key="7">
    <source>
        <dbReference type="Google" id="ProtNLM"/>
    </source>
</evidence>
<proteinExistence type="predicted"/>
<protein>
    <recommendedName>
        <fullName evidence="7">GED domain-containing protein</fullName>
    </recommendedName>
</protein>
<dbReference type="InterPro" id="IPR003130">
    <property type="entry name" value="GED"/>
</dbReference>
<organism evidence="5 6">
    <name type="scientific">Macrostomum lignano</name>
    <dbReference type="NCBI Taxonomy" id="282301"/>
    <lineage>
        <taxon>Eukaryota</taxon>
        <taxon>Metazoa</taxon>
        <taxon>Spiralia</taxon>
        <taxon>Lophotrochozoa</taxon>
        <taxon>Platyhelminthes</taxon>
        <taxon>Rhabditophora</taxon>
        <taxon>Macrostomorpha</taxon>
        <taxon>Macrostomida</taxon>
        <taxon>Macrostomidae</taxon>
        <taxon>Macrostomum</taxon>
    </lineage>
</organism>
<dbReference type="Gene3D" id="3.40.50.300">
    <property type="entry name" value="P-loop containing nucleotide triphosphate hydrolases"/>
    <property type="match status" value="1"/>
</dbReference>
<dbReference type="Proteomes" id="UP000215902">
    <property type="component" value="Unassembled WGS sequence"/>
</dbReference>
<dbReference type="Pfam" id="PF02212">
    <property type="entry name" value="GED"/>
    <property type="match status" value="1"/>
</dbReference>
<sequence length="656" mass="73601">MSSRKPESAAESADFAPALSQAFKERLRPCLNALDSLRSHGLQREISLPAIAVVGDQSVGKSSVLEAISGVEFPRGLGIVTRCPLMLSMRGREDSGWTARIRYETKSGQARDKPLSTPAEIGQAIRDAQEEMTSSSGEISEKLIELHIEGADTPDLTLIDLPGIARFSIANAGDIATVSKSLIMSYILKPEVLILVVIPCNVDVETVEAISLAREVDPECKRTLGVLTCPDLVNPGSETEVLAMMRNERLKLRKGFVTVRCRTPQQLKDNMGLREACKAEEEFFKLHPQFCALGDYQRGCKTLANKLSVELYQAVKERIPEMLKEIQIKRNDYMTMLEALGTGPPQSEAEMKDLLVKMVEEFKKEFSNTASGTHWHEETRLFGPCRLHWEALADDIERCAFSESPENKGLLKILEEDVKRQRGRELVGFDNTFPVLERLVCSHFLVKLQPHATQFLLSVTQEVDQTLRALSDRVFGQYPSLNRHIKQEVELIKSRKYDDSKKQITIILEQERIIFAQDRIYHSELKKPSNEKLQTKATLSKPANISEVNVGATALSRASLQRELAQQNSLTVLEGAEAYVRVSVRRLQDTIPMAVVYNMLHGMSSGVSHRLGVLLMDPGQLYDLLQEENPETGAKRRQLRQWLDSLMVAEQELSSF</sequence>
<dbReference type="SMART" id="SM00302">
    <property type="entry name" value="GED"/>
    <property type="match status" value="1"/>
</dbReference>
<dbReference type="GO" id="GO:0005525">
    <property type="term" value="F:GTP binding"/>
    <property type="evidence" value="ECO:0007669"/>
    <property type="project" value="InterPro"/>
</dbReference>
<evidence type="ECO:0000259" key="4">
    <source>
        <dbReference type="PROSITE" id="PS51718"/>
    </source>
</evidence>
<dbReference type="GO" id="GO:0005874">
    <property type="term" value="C:microtubule"/>
    <property type="evidence" value="ECO:0007669"/>
    <property type="project" value="TreeGrafter"/>
</dbReference>
<name>A0A267FU89_9PLAT</name>
<comment type="caution">
    <text evidence="5">The sequence shown here is derived from an EMBL/GenBank/DDBJ whole genome shotgun (WGS) entry which is preliminary data.</text>
</comment>
<keyword evidence="2" id="KW-0342">GTP-binding</keyword>
<dbReference type="STRING" id="282301.A0A267FU89"/>
<dbReference type="PRINTS" id="PR00195">
    <property type="entry name" value="DYNAMIN"/>
</dbReference>
<feature type="domain" description="GED" evidence="3">
    <location>
        <begin position="569"/>
        <end position="656"/>
    </location>
</feature>
<dbReference type="PANTHER" id="PTHR11566:SF231">
    <property type="entry name" value="INTERFERON-INDUCED GTP-BINDING PROTEIN MX"/>
    <property type="match status" value="1"/>
</dbReference>
<dbReference type="AlphaFoldDB" id="A0A267FU89"/>
<dbReference type="GO" id="GO:0003924">
    <property type="term" value="F:GTPase activity"/>
    <property type="evidence" value="ECO:0007669"/>
    <property type="project" value="InterPro"/>
</dbReference>
<dbReference type="InterPro" id="IPR030381">
    <property type="entry name" value="G_DYNAMIN_dom"/>
</dbReference>
<dbReference type="Pfam" id="PF01031">
    <property type="entry name" value="Dynamin_M"/>
    <property type="match status" value="1"/>
</dbReference>
<evidence type="ECO:0000256" key="1">
    <source>
        <dbReference type="ARBA" id="ARBA00022741"/>
    </source>
</evidence>
<dbReference type="InterPro" id="IPR027417">
    <property type="entry name" value="P-loop_NTPase"/>
</dbReference>
<dbReference type="PROSITE" id="PS51718">
    <property type="entry name" value="G_DYNAMIN_2"/>
    <property type="match status" value="1"/>
</dbReference>
<dbReference type="InterPro" id="IPR020850">
    <property type="entry name" value="GED_dom"/>
</dbReference>